<dbReference type="PANTHER" id="PTHR42693">
    <property type="entry name" value="ARYLSULFATASE FAMILY MEMBER"/>
    <property type="match status" value="1"/>
</dbReference>
<evidence type="ECO:0000259" key="3">
    <source>
        <dbReference type="Pfam" id="PF00884"/>
    </source>
</evidence>
<feature type="domain" description="Sulfatase N-terminal" evidence="3">
    <location>
        <begin position="26"/>
        <end position="421"/>
    </location>
</feature>
<dbReference type="FunFam" id="3.40.720.10:FF:000047">
    <property type="entry name" value="Arylsulfatase"/>
    <property type="match status" value="1"/>
</dbReference>
<dbReference type="SUPFAM" id="SSF53649">
    <property type="entry name" value="Alkaline phosphatase-like"/>
    <property type="match status" value="1"/>
</dbReference>
<evidence type="ECO:0000313" key="4">
    <source>
        <dbReference type="EMBL" id="GGG84176.1"/>
    </source>
</evidence>
<evidence type="ECO:0000313" key="5">
    <source>
        <dbReference type="Proteomes" id="UP000660862"/>
    </source>
</evidence>
<comment type="caution">
    <text evidence="4">The sequence shown here is derived from an EMBL/GenBank/DDBJ whole genome shotgun (WGS) entry which is preliminary data.</text>
</comment>
<dbReference type="Pfam" id="PF00884">
    <property type="entry name" value="Sulfatase"/>
    <property type="match status" value="1"/>
</dbReference>
<sequence length="542" mass="61004">MNVRLFFMMAGLVVLSQAVRAQDKRPNIVLIMADDMGYSDIGCYGGEIETPNLDRLATEGLRFSQFYNNARCCPSRASLMTGLYPHQTGIGHMTNDPEDSTAFNYGLPAYSGDLNFQSVTIAEVLKSAGYQTLMTGKWHLGYHDRSRWPLQRGFDKYYGLIAGASNFFEPSGKRGLTLMNDPIEPEGNDFYVTDAFTDYAIQFVNESQAESDAPFFLYLAYTSPHWPLNALTEDIAKYRGTYKAGWKTLRRERFERMQRMGVIDGQVTQLSDDDGAEWDKLTPEQQDEMDYRMAIYAAQVDRMDQNIGRLIETLEASGELENTLIFFLTDNGACAEGGLLGGGEKELLGGKGGYFLTYGQSWANASATPYRTYKHWVHEGGIGTPLIVHWPQGIVKRVQGDFTDQYGFLQDIMATAIDVADADYPTKYNGESITPLQGQSMRHVLQGEDTPIHEEPIFWEHEGNGAVRYGNLKLVKAYQPGNPSNWELYDISKDRSEMNDLSAEMPDAVAELSGYYDQWAVENGVLPYDEVLQIRKEKNAKR</sequence>
<dbReference type="AlphaFoldDB" id="A0A917M9V4"/>
<dbReference type="RefSeq" id="WP_188505416.1">
    <property type="nucleotide sequence ID" value="NZ_BMER01000001.1"/>
</dbReference>
<keyword evidence="2" id="KW-0378">Hydrolase</keyword>
<dbReference type="GO" id="GO:0004065">
    <property type="term" value="F:arylsulfatase activity"/>
    <property type="evidence" value="ECO:0007669"/>
    <property type="project" value="TreeGrafter"/>
</dbReference>
<dbReference type="Gene3D" id="3.40.720.10">
    <property type="entry name" value="Alkaline Phosphatase, subunit A"/>
    <property type="match status" value="1"/>
</dbReference>
<protein>
    <submittedName>
        <fullName evidence="4">Arylsulfatase</fullName>
    </submittedName>
</protein>
<dbReference type="EMBL" id="BMER01000001">
    <property type="protein sequence ID" value="GGG84176.1"/>
    <property type="molecule type" value="Genomic_DNA"/>
</dbReference>
<evidence type="ECO:0000256" key="2">
    <source>
        <dbReference type="ARBA" id="ARBA00022801"/>
    </source>
</evidence>
<proteinExistence type="inferred from homology"/>
<reference evidence="4" key="1">
    <citation type="journal article" date="2014" name="Int. J. Syst. Evol. Microbiol.">
        <title>Complete genome sequence of Corynebacterium casei LMG S-19264T (=DSM 44701T), isolated from a smear-ripened cheese.</title>
        <authorList>
            <consortium name="US DOE Joint Genome Institute (JGI-PGF)"/>
            <person name="Walter F."/>
            <person name="Albersmeier A."/>
            <person name="Kalinowski J."/>
            <person name="Ruckert C."/>
        </authorList>
    </citation>
    <scope>NUCLEOTIDE SEQUENCE</scope>
    <source>
        <strain evidence="4">CGMCC 1.12195</strain>
    </source>
</reference>
<name>A0A917M9V4_9SPHI</name>
<dbReference type="Proteomes" id="UP000660862">
    <property type="component" value="Unassembled WGS sequence"/>
</dbReference>
<keyword evidence="5" id="KW-1185">Reference proteome</keyword>
<dbReference type="InterPro" id="IPR017850">
    <property type="entry name" value="Alkaline_phosphatase_core_sf"/>
</dbReference>
<reference evidence="4" key="2">
    <citation type="submission" date="2020-09" db="EMBL/GenBank/DDBJ databases">
        <authorList>
            <person name="Sun Q."/>
            <person name="Zhou Y."/>
        </authorList>
    </citation>
    <scope>NUCLEOTIDE SEQUENCE</scope>
    <source>
        <strain evidence="4">CGMCC 1.12195</strain>
    </source>
</reference>
<dbReference type="InterPro" id="IPR050738">
    <property type="entry name" value="Sulfatase"/>
</dbReference>
<accession>A0A917M9V4</accession>
<dbReference type="Gene3D" id="3.30.1120.10">
    <property type="match status" value="1"/>
</dbReference>
<gene>
    <name evidence="4" type="primary">aslA</name>
    <name evidence="4" type="ORF">GCM10007415_16630</name>
</gene>
<evidence type="ECO:0000256" key="1">
    <source>
        <dbReference type="ARBA" id="ARBA00008779"/>
    </source>
</evidence>
<organism evidence="4 5">
    <name type="scientific">Parapedobacter pyrenivorans</name>
    <dbReference type="NCBI Taxonomy" id="1305674"/>
    <lineage>
        <taxon>Bacteria</taxon>
        <taxon>Pseudomonadati</taxon>
        <taxon>Bacteroidota</taxon>
        <taxon>Sphingobacteriia</taxon>
        <taxon>Sphingobacteriales</taxon>
        <taxon>Sphingobacteriaceae</taxon>
        <taxon>Parapedobacter</taxon>
    </lineage>
</organism>
<comment type="similarity">
    <text evidence="1">Belongs to the sulfatase family.</text>
</comment>
<dbReference type="CDD" id="cd16025">
    <property type="entry name" value="PAS_like"/>
    <property type="match status" value="1"/>
</dbReference>
<dbReference type="InterPro" id="IPR000917">
    <property type="entry name" value="Sulfatase_N"/>
</dbReference>
<dbReference type="PANTHER" id="PTHR42693:SF53">
    <property type="entry name" value="ENDO-4-O-SULFATASE"/>
    <property type="match status" value="1"/>
</dbReference>